<dbReference type="Pfam" id="PF01041">
    <property type="entry name" value="DegT_DnrJ_EryC1"/>
    <property type="match status" value="1"/>
</dbReference>
<evidence type="ECO:0000313" key="2">
    <source>
        <dbReference type="EMBL" id="RAV20364.1"/>
    </source>
</evidence>
<keyword evidence="2" id="KW-0808">Transferase</keyword>
<organism evidence="2 3">
    <name type="scientific">Paenibacillus contaminans</name>
    <dbReference type="NCBI Taxonomy" id="450362"/>
    <lineage>
        <taxon>Bacteria</taxon>
        <taxon>Bacillati</taxon>
        <taxon>Bacillota</taxon>
        <taxon>Bacilli</taxon>
        <taxon>Bacillales</taxon>
        <taxon>Paenibacillaceae</taxon>
        <taxon>Paenibacillus</taxon>
    </lineage>
</organism>
<dbReference type="InterPro" id="IPR015421">
    <property type="entry name" value="PyrdxlP-dep_Trfase_major"/>
</dbReference>
<keyword evidence="2" id="KW-0032">Aminotransferase</keyword>
<sequence length="404" mass="44207">MEKLAIDGGAPVRTEPFPAWPIFDELEERLLIEAVRSGKWGGAGAVTNDAYAAKLPEFEKAFMKLQDASYAVPVVNGTIAITAALQAAGVQQGDEVIIPPYTFIATATAALLYGVIPVFVDVEEDTLLLDPEKVEQAITPRTKAIIAVHIGGAPADLTRLKAIAGKHNLKLIEDSAQAVGAQWEGRGVGAIGDLGTFSFQSSKNVNAGEGGVILTNDRDLWEQAWSFCNVGRIPEGGWYQHERFGLNLRMTEFQAAILLAQMTRVEEQMQLRERNAKLLNEQLGEIGGIQLLKRDPRITRHAWHLYMFKLDSALTAKGGKAEFLKRLQAEGIPASSGYIPLNTNKAVVEKIRQWTGETRINDCPVCERLCEKEVVWLHQNILLADERAMSDIAKAVKKVAGSLA</sequence>
<evidence type="ECO:0000313" key="3">
    <source>
        <dbReference type="Proteomes" id="UP000250369"/>
    </source>
</evidence>
<dbReference type="Gene3D" id="3.40.640.10">
    <property type="entry name" value="Type I PLP-dependent aspartate aminotransferase-like (Major domain)"/>
    <property type="match status" value="1"/>
</dbReference>
<accession>A0A329MKP1</accession>
<name>A0A329MKP1_9BACL</name>
<dbReference type="CDD" id="cd00616">
    <property type="entry name" value="AHBA_syn"/>
    <property type="match status" value="1"/>
</dbReference>
<dbReference type="EMBL" id="QMFB01000008">
    <property type="protein sequence ID" value="RAV20364.1"/>
    <property type="molecule type" value="Genomic_DNA"/>
</dbReference>
<dbReference type="SUPFAM" id="SSF53383">
    <property type="entry name" value="PLP-dependent transferases"/>
    <property type="match status" value="1"/>
</dbReference>
<dbReference type="Gene3D" id="3.90.1150.10">
    <property type="entry name" value="Aspartate Aminotransferase, domain 1"/>
    <property type="match status" value="1"/>
</dbReference>
<reference evidence="2 3" key="1">
    <citation type="journal article" date="2009" name="Int. J. Syst. Evol. Microbiol.">
        <title>Paenibacillus contaminans sp. nov., isolated from a contaminated laboratory plate.</title>
        <authorList>
            <person name="Chou J.H."/>
            <person name="Lee J.H."/>
            <person name="Lin M.C."/>
            <person name="Chang P.S."/>
            <person name="Arun A.B."/>
            <person name="Young C.C."/>
            <person name="Chen W.M."/>
        </authorList>
    </citation>
    <scope>NUCLEOTIDE SEQUENCE [LARGE SCALE GENOMIC DNA]</scope>
    <source>
        <strain evidence="2 3">CKOBP-6</strain>
    </source>
</reference>
<dbReference type="GO" id="GO:0000271">
    <property type="term" value="P:polysaccharide biosynthetic process"/>
    <property type="evidence" value="ECO:0007669"/>
    <property type="project" value="TreeGrafter"/>
</dbReference>
<keyword evidence="1" id="KW-0663">Pyridoxal phosphate</keyword>
<dbReference type="AlphaFoldDB" id="A0A329MKP1"/>
<comment type="caution">
    <text evidence="2">The sequence shown here is derived from an EMBL/GenBank/DDBJ whole genome shotgun (WGS) entry which is preliminary data.</text>
</comment>
<dbReference type="PANTHER" id="PTHR30244:SF34">
    <property type="entry name" value="DTDP-4-AMINO-4,6-DIDEOXYGALACTOSE TRANSAMINASE"/>
    <property type="match status" value="1"/>
</dbReference>
<protein>
    <submittedName>
        <fullName evidence="2">DegT/DnrJ/EryC1/StrS family aminotransferase</fullName>
    </submittedName>
</protein>
<dbReference type="Proteomes" id="UP000250369">
    <property type="component" value="Unassembled WGS sequence"/>
</dbReference>
<dbReference type="GO" id="GO:0008483">
    <property type="term" value="F:transaminase activity"/>
    <property type="evidence" value="ECO:0007669"/>
    <property type="project" value="UniProtKB-KW"/>
</dbReference>
<dbReference type="GO" id="GO:0030170">
    <property type="term" value="F:pyridoxal phosphate binding"/>
    <property type="evidence" value="ECO:0007669"/>
    <property type="project" value="TreeGrafter"/>
</dbReference>
<evidence type="ECO:0000256" key="1">
    <source>
        <dbReference type="RuleBase" id="RU004508"/>
    </source>
</evidence>
<dbReference type="PANTHER" id="PTHR30244">
    <property type="entry name" value="TRANSAMINASE"/>
    <property type="match status" value="1"/>
</dbReference>
<dbReference type="InterPro" id="IPR000653">
    <property type="entry name" value="DegT/StrS_aminotransferase"/>
</dbReference>
<gene>
    <name evidence="2" type="ORF">DQG23_15455</name>
</gene>
<dbReference type="InterPro" id="IPR015424">
    <property type="entry name" value="PyrdxlP-dep_Trfase"/>
</dbReference>
<keyword evidence="3" id="KW-1185">Reference proteome</keyword>
<dbReference type="InterPro" id="IPR015422">
    <property type="entry name" value="PyrdxlP-dep_Trfase_small"/>
</dbReference>
<dbReference type="RefSeq" id="WP_113031760.1">
    <property type="nucleotide sequence ID" value="NZ_QMFB01000008.1"/>
</dbReference>
<proteinExistence type="inferred from homology"/>
<comment type="similarity">
    <text evidence="1">Belongs to the DegT/DnrJ/EryC1 family.</text>
</comment>
<dbReference type="OrthoDB" id="9810913at2"/>